<dbReference type="EMBL" id="KZ679676">
    <property type="protein sequence ID" value="PTB59038.1"/>
    <property type="molecule type" value="Genomic_DNA"/>
</dbReference>
<sequence>MAPSCSQASEGLGSKHAEAHSLKRPGRAGQKRAIRGQRATQDMKRMEYGVPVSGRPLWFPLRRTGVAIPYQGPYKYSYARRMLSTLDTSSSKTCNAIRRCWDAAATELVRTLRSTEHKHKRESRAWKYGPHRIQGCCSSDTVARPPSAVVDWIVLQRNGRGAAHDCTRTHTNTTDESMAGKHCLFMAQTSSRAYR</sequence>
<evidence type="ECO:0000313" key="3">
    <source>
        <dbReference type="Proteomes" id="UP000241690"/>
    </source>
</evidence>
<protein>
    <submittedName>
        <fullName evidence="2">Uncharacterized protein</fullName>
    </submittedName>
</protein>
<dbReference type="GeneID" id="36624213"/>
<dbReference type="Proteomes" id="UP000241690">
    <property type="component" value="Unassembled WGS sequence"/>
</dbReference>
<organism evidence="2 3">
    <name type="scientific">Trichoderma harzianum CBS 226.95</name>
    <dbReference type="NCBI Taxonomy" id="983964"/>
    <lineage>
        <taxon>Eukaryota</taxon>
        <taxon>Fungi</taxon>
        <taxon>Dikarya</taxon>
        <taxon>Ascomycota</taxon>
        <taxon>Pezizomycotina</taxon>
        <taxon>Sordariomycetes</taxon>
        <taxon>Hypocreomycetidae</taxon>
        <taxon>Hypocreales</taxon>
        <taxon>Hypocreaceae</taxon>
        <taxon>Trichoderma</taxon>
    </lineage>
</organism>
<keyword evidence="3" id="KW-1185">Reference proteome</keyword>
<evidence type="ECO:0000313" key="2">
    <source>
        <dbReference type="EMBL" id="PTB59038.1"/>
    </source>
</evidence>
<dbReference type="RefSeq" id="XP_024778715.1">
    <property type="nucleotide sequence ID" value="XM_024915644.1"/>
</dbReference>
<gene>
    <name evidence="2" type="ORF">M431DRAFT_478165</name>
</gene>
<feature type="compositionally biased region" description="Basic residues" evidence="1">
    <location>
        <begin position="22"/>
        <end position="35"/>
    </location>
</feature>
<accession>A0A2T4AQ30</accession>
<proteinExistence type="predicted"/>
<name>A0A2T4AQ30_TRIHA</name>
<feature type="region of interest" description="Disordered" evidence="1">
    <location>
        <begin position="1"/>
        <end position="41"/>
    </location>
</feature>
<evidence type="ECO:0000256" key="1">
    <source>
        <dbReference type="SAM" id="MobiDB-lite"/>
    </source>
</evidence>
<dbReference type="AlphaFoldDB" id="A0A2T4AQ30"/>
<reference evidence="2 3" key="1">
    <citation type="submission" date="2016-07" db="EMBL/GenBank/DDBJ databases">
        <title>Multiple horizontal gene transfer events from other fungi enriched the ability of initially mycotrophic Trichoderma (Ascomycota) to feed on dead plant biomass.</title>
        <authorList>
            <consortium name="DOE Joint Genome Institute"/>
            <person name="Aerts A."/>
            <person name="Atanasova L."/>
            <person name="Chenthamara K."/>
            <person name="Zhang J."/>
            <person name="Grujic M."/>
            <person name="Henrissat B."/>
            <person name="Kuo A."/>
            <person name="Salamov A."/>
            <person name="Lipzen A."/>
            <person name="Labutti K."/>
            <person name="Barry K."/>
            <person name="Miao Y."/>
            <person name="Rahimi M.J."/>
            <person name="Shen Q."/>
            <person name="Grigoriev I.V."/>
            <person name="Kubicek C.P."/>
            <person name="Druzhinina I.S."/>
        </authorList>
    </citation>
    <scope>NUCLEOTIDE SEQUENCE [LARGE SCALE GENOMIC DNA]</scope>
    <source>
        <strain evidence="2 3">CBS 226.95</strain>
    </source>
</reference>